<dbReference type="Gene3D" id="3.40.30.10">
    <property type="entry name" value="Glutaredoxin"/>
    <property type="match status" value="1"/>
</dbReference>
<accession>U7UKS0</accession>
<evidence type="ECO:0000313" key="2">
    <source>
        <dbReference type="EMBL" id="ERT60022.1"/>
    </source>
</evidence>
<dbReference type="PANTHER" id="PTHR36450:SF1">
    <property type="entry name" value="THIOREDOXIN"/>
    <property type="match status" value="1"/>
</dbReference>
<reference evidence="2 3" key="1">
    <citation type="submission" date="2013-09" db="EMBL/GenBank/DDBJ databases">
        <authorList>
            <person name="Durkin A.S."/>
            <person name="Haft D.R."/>
            <person name="McCorrison J."/>
            <person name="Torralba M."/>
            <person name="Gillis M."/>
            <person name="Haft D.H."/>
            <person name="Methe B."/>
            <person name="Sutton G."/>
            <person name="Nelson K.E."/>
        </authorList>
    </citation>
    <scope>NUCLEOTIDE SEQUENCE [LARGE SCALE GENOMIC DNA]</scope>
    <source>
        <strain evidence="2 3">BV3C16-1</strain>
    </source>
</reference>
<dbReference type="eggNOG" id="COG0526">
    <property type="taxonomic scope" value="Bacteria"/>
</dbReference>
<dbReference type="STRING" id="1111454.HMPREF1250_0926"/>
<comment type="caution">
    <text evidence="2">The sequence shown here is derived from an EMBL/GenBank/DDBJ whole genome shotgun (WGS) entry which is preliminary data.</text>
</comment>
<dbReference type="PATRIC" id="fig|1111454.3.peg.1120"/>
<dbReference type="PANTHER" id="PTHR36450">
    <property type="entry name" value="THIOREDOXIN"/>
    <property type="match status" value="1"/>
</dbReference>
<name>U7UKS0_9FIRM</name>
<dbReference type="InterPro" id="IPR012336">
    <property type="entry name" value="Thioredoxin-like_fold"/>
</dbReference>
<evidence type="ECO:0000313" key="3">
    <source>
        <dbReference type="Proteomes" id="UP000017090"/>
    </source>
</evidence>
<keyword evidence="3" id="KW-1185">Reference proteome</keyword>
<evidence type="ECO:0000259" key="1">
    <source>
        <dbReference type="Pfam" id="PF13192"/>
    </source>
</evidence>
<dbReference type="AlphaFoldDB" id="U7UKS0"/>
<dbReference type="SUPFAM" id="SSF52833">
    <property type="entry name" value="Thioredoxin-like"/>
    <property type="match status" value="1"/>
</dbReference>
<protein>
    <submittedName>
        <fullName evidence="2">Thioredoxin domain protein</fullName>
    </submittedName>
</protein>
<dbReference type="InterPro" id="IPR036249">
    <property type="entry name" value="Thioredoxin-like_sf"/>
</dbReference>
<organism evidence="2 3">
    <name type="scientific">Megasphaera vaginalis</name>
    <name type="common">ex Srinivasan et al. 2021</name>
    <dbReference type="NCBI Taxonomy" id="1111454"/>
    <lineage>
        <taxon>Bacteria</taxon>
        <taxon>Bacillati</taxon>
        <taxon>Bacillota</taxon>
        <taxon>Negativicutes</taxon>
        <taxon>Veillonellales</taxon>
        <taxon>Veillonellaceae</taxon>
        <taxon>Megasphaera</taxon>
    </lineage>
</organism>
<proteinExistence type="predicted"/>
<feature type="domain" description="Thioredoxin-like fold" evidence="1">
    <location>
        <begin position="3"/>
        <end position="59"/>
    </location>
</feature>
<gene>
    <name evidence="2" type="ORF">HMPREF1250_0926</name>
</gene>
<sequence length="59" mass="6609">MRSVKEAVANKEVHAEVEYITDIEKIMEYGVMSMPALMIDDKIVSAGKVLKAKDVEKLL</sequence>
<dbReference type="InterPro" id="IPR005243">
    <property type="entry name" value="THIRX-like_proc"/>
</dbReference>
<dbReference type="EMBL" id="AWXA01000028">
    <property type="protein sequence ID" value="ERT60022.1"/>
    <property type="molecule type" value="Genomic_DNA"/>
</dbReference>
<dbReference type="Pfam" id="PF13192">
    <property type="entry name" value="Thioredoxin_3"/>
    <property type="match status" value="1"/>
</dbReference>
<dbReference type="Proteomes" id="UP000017090">
    <property type="component" value="Unassembled WGS sequence"/>
</dbReference>
<dbReference type="NCBIfam" id="TIGR00412">
    <property type="entry name" value="redox_disulf_2"/>
    <property type="match status" value="1"/>
</dbReference>